<accession>A0A6C0JSZ0</accession>
<reference evidence="3" key="1">
    <citation type="journal article" date="2020" name="Nature">
        <title>Giant virus diversity and host interactions through global metagenomics.</title>
        <authorList>
            <person name="Schulz F."/>
            <person name="Roux S."/>
            <person name="Paez-Espino D."/>
            <person name="Jungbluth S."/>
            <person name="Walsh D.A."/>
            <person name="Denef V.J."/>
            <person name="McMahon K.D."/>
            <person name="Konstantinidis K.T."/>
            <person name="Eloe-Fadrosh E.A."/>
            <person name="Kyrpides N.C."/>
            <person name="Woyke T."/>
        </authorList>
    </citation>
    <scope>NUCLEOTIDE SEQUENCE</scope>
    <source>
        <strain evidence="3">GVMAG-S-1062768-28</strain>
    </source>
</reference>
<evidence type="ECO:0000256" key="1">
    <source>
        <dbReference type="SAM" id="MobiDB-lite"/>
    </source>
</evidence>
<feature type="compositionally biased region" description="Pro residues" evidence="1">
    <location>
        <begin position="66"/>
        <end position="75"/>
    </location>
</feature>
<name>A0A6C0JSZ0_9ZZZZ</name>
<keyword evidence="2" id="KW-0812">Transmembrane</keyword>
<dbReference type="EMBL" id="MN740694">
    <property type="protein sequence ID" value="QHU08021.1"/>
    <property type="molecule type" value="Genomic_DNA"/>
</dbReference>
<organism evidence="3">
    <name type="scientific">viral metagenome</name>
    <dbReference type="NCBI Taxonomy" id="1070528"/>
    <lineage>
        <taxon>unclassified sequences</taxon>
        <taxon>metagenomes</taxon>
        <taxon>organismal metagenomes</taxon>
    </lineage>
</organism>
<proteinExistence type="predicted"/>
<feature type="region of interest" description="Disordered" evidence="1">
    <location>
        <begin position="62"/>
        <end position="122"/>
    </location>
</feature>
<sequence>MDAILGDKKFLIHVFVEIVLIACVAFWLHSKISAKDEVIARLEKENVVLKARLDRIENYLAQLSGQPPPHPPQAPPSAEQPHEEAATKRSGTVPKKGKKKDSPTASKDEEFNKSSDDEEIEI</sequence>
<evidence type="ECO:0000256" key="2">
    <source>
        <dbReference type="SAM" id="Phobius"/>
    </source>
</evidence>
<protein>
    <submittedName>
        <fullName evidence="3">Uncharacterized protein</fullName>
    </submittedName>
</protein>
<dbReference type="AlphaFoldDB" id="A0A6C0JSZ0"/>
<feature type="compositionally biased region" description="Basic and acidic residues" evidence="1">
    <location>
        <begin position="100"/>
        <end position="115"/>
    </location>
</feature>
<evidence type="ECO:0000313" key="3">
    <source>
        <dbReference type="EMBL" id="QHU08021.1"/>
    </source>
</evidence>
<keyword evidence="2" id="KW-1133">Transmembrane helix</keyword>
<feature type="transmembrane region" description="Helical" evidence="2">
    <location>
        <begin position="12"/>
        <end position="29"/>
    </location>
</feature>
<keyword evidence="2" id="KW-0472">Membrane</keyword>